<organism evidence="2">
    <name type="scientific">Rhizophora mucronata</name>
    <name type="common">Asiatic mangrove</name>
    <dbReference type="NCBI Taxonomy" id="61149"/>
    <lineage>
        <taxon>Eukaryota</taxon>
        <taxon>Viridiplantae</taxon>
        <taxon>Streptophyta</taxon>
        <taxon>Embryophyta</taxon>
        <taxon>Tracheophyta</taxon>
        <taxon>Spermatophyta</taxon>
        <taxon>Magnoliopsida</taxon>
        <taxon>eudicotyledons</taxon>
        <taxon>Gunneridae</taxon>
        <taxon>Pentapetalae</taxon>
        <taxon>rosids</taxon>
        <taxon>fabids</taxon>
        <taxon>Malpighiales</taxon>
        <taxon>Rhizophoraceae</taxon>
        <taxon>Rhizophora</taxon>
    </lineage>
</organism>
<reference evidence="2" key="1">
    <citation type="submission" date="2018-02" db="EMBL/GenBank/DDBJ databases">
        <title>Rhizophora mucronata_Transcriptome.</title>
        <authorList>
            <person name="Meera S.P."/>
            <person name="Sreeshan A."/>
            <person name="Augustine A."/>
        </authorList>
    </citation>
    <scope>NUCLEOTIDE SEQUENCE</scope>
    <source>
        <tissue evidence="2">Leaf</tissue>
    </source>
</reference>
<protein>
    <submittedName>
        <fullName evidence="2">VIN3-like protein 2</fullName>
    </submittedName>
</protein>
<name>A0A2P2J167_RHIMU</name>
<feature type="region of interest" description="Disordered" evidence="1">
    <location>
        <begin position="1"/>
        <end position="28"/>
    </location>
</feature>
<evidence type="ECO:0000256" key="1">
    <source>
        <dbReference type="SAM" id="MobiDB-lite"/>
    </source>
</evidence>
<accession>A0A2P2J167</accession>
<proteinExistence type="predicted"/>
<sequence length="28" mass="2809">MPLPIFTGKPVNGPTSASSLFTASSTIS</sequence>
<feature type="compositionally biased region" description="Low complexity" evidence="1">
    <location>
        <begin position="15"/>
        <end position="28"/>
    </location>
</feature>
<dbReference type="AlphaFoldDB" id="A0A2P2J167"/>
<dbReference type="EMBL" id="GGEC01006739">
    <property type="protein sequence ID" value="MBW87222.1"/>
    <property type="molecule type" value="Transcribed_RNA"/>
</dbReference>
<evidence type="ECO:0000313" key="2">
    <source>
        <dbReference type="EMBL" id="MBW87222.1"/>
    </source>
</evidence>